<protein>
    <submittedName>
        <fullName evidence="1">Uncharacterized protein</fullName>
    </submittedName>
</protein>
<reference evidence="1" key="1">
    <citation type="submission" date="2024-03" db="EMBL/GenBank/DDBJ databases">
        <title>WGS assembly of Saponaria officinalis var. Norfolk2.</title>
        <authorList>
            <person name="Jenkins J."/>
            <person name="Shu S."/>
            <person name="Grimwood J."/>
            <person name="Barry K."/>
            <person name="Goodstein D."/>
            <person name="Schmutz J."/>
            <person name="Leebens-Mack J."/>
            <person name="Osbourn A."/>
        </authorList>
    </citation>
    <scope>NUCLEOTIDE SEQUENCE [LARGE SCALE GENOMIC DNA]</scope>
    <source>
        <strain evidence="1">JIC</strain>
    </source>
</reference>
<evidence type="ECO:0000313" key="2">
    <source>
        <dbReference type="Proteomes" id="UP001443914"/>
    </source>
</evidence>
<dbReference type="AlphaFoldDB" id="A0AAW1K8A3"/>
<sequence length="108" mass="11636">MINNSSIGCKLDTSVQVPVGTGNGGVIPSKGKGIIVVETTKVIEGVLPIPNLVETFLSVAQMINNGYSLLFENNHCVIFDYEKKQIAKVAVLNKRLSSNVEICFGKLK</sequence>
<evidence type="ECO:0000313" key="1">
    <source>
        <dbReference type="EMBL" id="KAK9713193.1"/>
    </source>
</evidence>
<comment type="caution">
    <text evidence="1">The sequence shown here is derived from an EMBL/GenBank/DDBJ whole genome shotgun (WGS) entry which is preliminary data.</text>
</comment>
<dbReference type="Proteomes" id="UP001443914">
    <property type="component" value="Unassembled WGS sequence"/>
</dbReference>
<name>A0AAW1K8A3_SAPOF</name>
<organism evidence="1 2">
    <name type="scientific">Saponaria officinalis</name>
    <name type="common">Common soapwort</name>
    <name type="synonym">Lychnis saponaria</name>
    <dbReference type="NCBI Taxonomy" id="3572"/>
    <lineage>
        <taxon>Eukaryota</taxon>
        <taxon>Viridiplantae</taxon>
        <taxon>Streptophyta</taxon>
        <taxon>Embryophyta</taxon>
        <taxon>Tracheophyta</taxon>
        <taxon>Spermatophyta</taxon>
        <taxon>Magnoliopsida</taxon>
        <taxon>eudicotyledons</taxon>
        <taxon>Gunneridae</taxon>
        <taxon>Pentapetalae</taxon>
        <taxon>Caryophyllales</taxon>
        <taxon>Caryophyllaceae</taxon>
        <taxon>Caryophylleae</taxon>
        <taxon>Saponaria</taxon>
    </lineage>
</organism>
<dbReference type="EMBL" id="JBDFQZ010000006">
    <property type="protein sequence ID" value="KAK9713193.1"/>
    <property type="molecule type" value="Genomic_DNA"/>
</dbReference>
<accession>A0AAW1K8A3</accession>
<proteinExistence type="predicted"/>
<keyword evidence="2" id="KW-1185">Reference proteome</keyword>
<gene>
    <name evidence="1" type="ORF">RND81_06G010400</name>
</gene>